<dbReference type="AlphaFoldDB" id="A0A5D2Q250"/>
<evidence type="ECO:0000256" key="2">
    <source>
        <dbReference type="SAM" id="MobiDB-lite"/>
    </source>
</evidence>
<feature type="coiled-coil region" evidence="1">
    <location>
        <begin position="133"/>
        <end position="167"/>
    </location>
</feature>
<evidence type="ECO:0000313" key="4">
    <source>
        <dbReference type="Proteomes" id="UP000322667"/>
    </source>
</evidence>
<accession>A0A5D2Q250</accession>
<keyword evidence="4" id="KW-1185">Reference proteome</keyword>
<reference evidence="3 4" key="1">
    <citation type="submission" date="2019-07" db="EMBL/GenBank/DDBJ databases">
        <title>WGS assembly of Gossypium tomentosum.</title>
        <authorList>
            <person name="Chen Z.J."/>
            <person name="Sreedasyam A."/>
            <person name="Ando A."/>
            <person name="Song Q."/>
            <person name="De L."/>
            <person name="Hulse-Kemp A."/>
            <person name="Ding M."/>
            <person name="Ye W."/>
            <person name="Kirkbride R."/>
            <person name="Jenkins J."/>
            <person name="Plott C."/>
            <person name="Lovell J."/>
            <person name="Lin Y.-M."/>
            <person name="Vaughn R."/>
            <person name="Liu B."/>
            <person name="Li W."/>
            <person name="Simpson S."/>
            <person name="Scheffler B."/>
            <person name="Saski C."/>
            <person name="Grover C."/>
            <person name="Hu G."/>
            <person name="Conover J."/>
            <person name="Carlson J."/>
            <person name="Shu S."/>
            <person name="Boston L."/>
            <person name="Williams M."/>
            <person name="Peterson D."/>
            <person name="Mcgee K."/>
            <person name="Jones D."/>
            <person name="Wendel J."/>
            <person name="Stelly D."/>
            <person name="Grimwood J."/>
            <person name="Schmutz J."/>
        </authorList>
    </citation>
    <scope>NUCLEOTIDE SEQUENCE [LARGE SCALE GENOMIC DNA]</scope>
    <source>
        <strain evidence="3">7179.01</strain>
    </source>
</reference>
<protein>
    <submittedName>
        <fullName evidence="3">Uncharacterized protein</fullName>
    </submittedName>
</protein>
<keyword evidence="1" id="KW-0175">Coiled coil</keyword>
<name>A0A5D2Q250_GOSTO</name>
<proteinExistence type="predicted"/>
<sequence length="221" mass="26306">MNRMIPRRICRCRLEARKEAGKSIIKWKLKEKPPRNGYREKKLQPPSNSQNRKVKRTVGKLCKTDRKNFHHQVDRRRKTDKMRDLEFLTWIKSKSFPVSLQIPASFKQIKTQWLMHPDLQSILQKIQYIKAKFKDHLLKEDDANEELDTVEDELNKLDQQRSKEQKRDLDAVFSNTKDTNMGTGTLIKEGMIYAYTYIALGISCFKKHLETWISKVDTYIY</sequence>
<gene>
    <name evidence="3" type="ORF">ES332_A06G110100v1</name>
</gene>
<dbReference type="Proteomes" id="UP000322667">
    <property type="component" value="Chromosome A06"/>
</dbReference>
<dbReference type="PANTHER" id="PTHR35021:SF8">
    <property type="entry name" value="FIBER PROTEIN FB17"/>
    <property type="match status" value="1"/>
</dbReference>
<dbReference type="EMBL" id="CM017615">
    <property type="protein sequence ID" value="TYI22531.1"/>
    <property type="molecule type" value="Genomic_DNA"/>
</dbReference>
<dbReference type="PANTHER" id="PTHR35021">
    <property type="match status" value="1"/>
</dbReference>
<evidence type="ECO:0000256" key="1">
    <source>
        <dbReference type="SAM" id="Coils"/>
    </source>
</evidence>
<feature type="region of interest" description="Disordered" evidence="2">
    <location>
        <begin position="35"/>
        <end position="55"/>
    </location>
</feature>
<organism evidence="3 4">
    <name type="scientific">Gossypium tomentosum</name>
    <name type="common">Hawaiian cotton</name>
    <name type="synonym">Gossypium sandvicense</name>
    <dbReference type="NCBI Taxonomy" id="34277"/>
    <lineage>
        <taxon>Eukaryota</taxon>
        <taxon>Viridiplantae</taxon>
        <taxon>Streptophyta</taxon>
        <taxon>Embryophyta</taxon>
        <taxon>Tracheophyta</taxon>
        <taxon>Spermatophyta</taxon>
        <taxon>Magnoliopsida</taxon>
        <taxon>eudicotyledons</taxon>
        <taxon>Gunneridae</taxon>
        <taxon>Pentapetalae</taxon>
        <taxon>rosids</taxon>
        <taxon>malvids</taxon>
        <taxon>Malvales</taxon>
        <taxon>Malvaceae</taxon>
        <taxon>Malvoideae</taxon>
        <taxon>Gossypium</taxon>
    </lineage>
</organism>
<evidence type="ECO:0000313" key="3">
    <source>
        <dbReference type="EMBL" id="TYI22531.1"/>
    </source>
</evidence>